<sequence length="184" mass="20436">MEEAKIAYLGFIQGAINRMAGNVFIVKGWSVALVAAIIAVTSDAKSGFYIAIVPVLLFWWLDAYYLRHERLYRKLYEIASTANPPVTFSMDTSVLKNSFTSTFGTMWAIAVCPFYLLIIGLLIILAIKGSFAEAAEHKSDAIQSSVSRETYIVLLPDNPTLGMSNHAKFRFQLPIDQMSDARGK</sequence>
<name>A0A6J5GQ99_9BURK</name>
<feature type="transmembrane region" description="Helical" evidence="1">
    <location>
        <begin position="21"/>
        <end position="41"/>
    </location>
</feature>
<proteinExistence type="predicted"/>
<dbReference type="AlphaFoldDB" id="A0A6J5GQ99"/>
<gene>
    <name evidence="2" type="ORF">LMG27177_05748</name>
</gene>
<evidence type="ECO:0000256" key="1">
    <source>
        <dbReference type="SAM" id="Phobius"/>
    </source>
</evidence>
<organism evidence="2 3">
    <name type="scientific">Paraburkholderia fynbosensis</name>
    <dbReference type="NCBI Taxonomy" id="1200993"/>
    <lineage>
        <taxon>Bacteria</taxon>
        <taxon>Pseudomonadati</taxon>
        <taxon>Pseudomonadota</taxon>
        <taxon>Betaproteobacteria</taxon>
        <taxon>Burkholderiales</taxon>
        <taxon>Burkholderiaceae</taxon>
        <taxon>Paraburkholderia</taxon>
    </lineage>
</organism>
<feature type="transmembrane region" description="Helical" evidence="1">
    <location>
        <begin position="47"/>
        <end position="66"/>
    </location>
</feature>
<keyword evidence="1" id="KW-1133">Transmembrane helix</keyword>
<keyword evidence="1" id="KW-0472">Membrane</keyword>
<reference evidence="2 3" key="1">
    <citation type="submission" date="2020-04" db="EMBL/GenBank/DDBJ databases">
        <authorList>
            <person name="De Canck E."/>
        </authorList>
    </citation>
    <scope>NUCLEOTIDE SEQUENCE [LARGE SCALE GENOMIC DNA]</scope>
    <source>
        <strain evidence="2 3">LMG 27177</strain>
    </source>
</reference>
<evidence type="ECO:0000313" key="2">
    <source>
        <dbReference type="EMBL" id="CAB3804997.1"/>
    </source>
</evidence>
<keyword evidence="3" id="KW-1185">Reference proteome</keyword>
<protein>
    <submittedName>
        <fullName evidence="2">Uncharacterized protein</fullName>
    </submittedName>
</protein>
<dbReference type="Proteomes" id="UP000494252">
    <property type="component" value="Unassembled WGS sequence"/>
</dbReference>
<dbReference type="RefSeq" id="WP_175164930.1">
    <property type="nucleotide sequence ID" value="NZ_CADIKI010000021.1"/>
</dbReference>
<feature type="transmembrane region" description="Helical" evidence="1">
    <location>
        <begin position="106"/>
        <end position="127"/>
    </location>
</feature>
<dbReference type="EMBL" id="CADIKI010000021">
    <property type="protein sequence ID" value="CAB3804997.1"/>
    <property type="molecule type" value="Genomic_DNA"/>
</dbReference>
<keyword evidence="1" id="KW-0812">Transmembrane</keyword>
<evidence type="ECO:0000313" key="3">
    <source>
        <dbReference type="Proteomes" id="UP000494252"/>
    </source>
</evidence>
<accession>A0A6J5GQ99</accession>